<evidence type="ECO:0000256" key="1">
    <source>
        <dbReference type="SAM" id="SignalP"/>
    </source>
</evidence>
<dbReference type="Proteomes" id="UP001220324">
    <property type="component" value="Unassembled WGS sequence"/>
</dbReference>
<sequence>MPRKFWVIFLLFTLAYIWFRNTETMSSLPSYNEETIITQVTTIYNLLLKLSYFASDRVTFPPEGGHIINEELCRSLHLAPEVISLMRKIPYVIDGYHKPIMWQSRAYEYLLDEDIRNGRDPELTGAVDDDELRMDFLRPWEVALTCWLDDGISVILDTKSNIIRVIDESEPPENDFREESIAHHAPDYLQKVIDDIRNLEVVYFPGGEVGYIHLPGSWEQIEVKRILTQEFGWGTEEFREEDWRREGKEICQTISDERWQDREE</sequence>
<gene>
    <name evidence="2" type="ORF">N7494_000976</name>
</gene>
<organism evidence="2 3">
    <name type="scientific">Penicillium frequentans</name>
    <dbReference type="NCBI Taxonomy" id="3151616"/>
    <lineage>
        <taxon>Eukaryota</taxon>
        <taxon>Fungi</taxon>
        <taxon>Dikarya</taxon>
        <taxon>Ascomycota</taxon>
        <taxon>Pezizomycotina</taxon>
        <taxon>Eurotiomycetes</taxon>
        <taxon>Eurotiomycetidae</taxon>
        <taxon>Eurotiales</taxon>
        <taxon>Aspergillaceae</taxon>
        <taxon>Penicillium</taxon>
    </lineage>
</organism>
<evidence type="ECO:0000313" key="3">
    <source>
        <dbReference type="Proteomes" id="UP001220324"/>
    </source>
</evidence>
<feature type="signal peptide" evidence="1">
    <location>
        <begin position="1"/>
        <end position="24"/>
    </location>
</feature>
<reference evidence="2 3" key="1">
    <citation type="journal article" date="2023" name="IMA Fungus">
        <title>Comparative genomic study of the Penicillium genus elucidates a diverse pangenome and 15 lateral gene transfer events.</title>
        <authorList>
            <person name="Petersen C."/>
            <person name="Sorensen T."/>
            <person name="Nielsen M.R."/>
            <person name="Sondergaard T.E."/>
            <person name="Sorensen J.L."/>
            <person name="Fitzpatrick D.A."/>
            <person name="Frisvad J.C."/>
            <person name="Nielsen K.L."/>
        </authorList>
    </citation>
    <scope>NUCLEOTIDE SEQUENCE [LARGE SCALE GENOMIC DNA]</scope>
    <source>
        <strain evidence="2 3">IBT 35679</strain>
    </source>
</reference>
<evidence type="ECO:0008006" key="4">
    <source>
        <dbReference type="Google" id="ProtNLM"/>
    </source>
</evidence>
<accession>A0AAD6D746</accession>
<protein>
    <recommendedName>
        <fullName evidence="4">Knr4/Smi1-like domain-containing protein</fullName>
    </recommendedName>
</protein>
<feature type="chain" id="PRO_5042129000" description="Knr4/Smi1-like domain-containing protein" evidence="1">
    <location>
        <begin position="25"/>
        <end position="264"/>
    </location>
</feature>
<comment type="caution">
    <text evidence="2">The sequence shown here is derived from an EMBL/GenBank/DDBJ whole genome shotgun (WGS) entry which is preliminary data.</text>
</comment>
<keyword evidence="1" id="KW-0732">Signal</keyword>
<keyword evidence="3" id="KW-1185">Reference proteome</keyword>
<evidence type="ECO:0000313" key="2">
    <source>
        <dbReference type="EMBL" id="KAJ5557061.1"/>
    </source>
</evidence>
<dbReference type="AlphaFoldDB" id="A0AAD6D746"/>
<dbReference type="EMBL" id="JAQIZZ010000001">
    <property type="protein sequence ID" value="KAJ5557061.1"/>
    <property type="molecule type" value="Genomic_DNA"/>
</dbReference>
<name>A0AAD6D746_9EURO</name>
<proteinExistence type="predicted"/>